<dbReference type="Pfam" id="PF08240">
    <property type="entry name" value="ADH_N"/>
    <property type="match status" value="1"/>
</dbReference>
<evidence type="ECO:0000313" key="3">
    <source>
        <dbReference type="EMBL" id="MFI7443008.1"/>
    </source>
</evidence>
<accession>A0ABW8A9F9</accession>
<evidence type="ECO:0000313" key="4">
    <source>
        <dbReference type="Proteomes" id="UP001612928"/>
    </source>
</evidence>
<dbReference type="Pfam" id="PF00107">
    <property type="entry name" value="ADH_zinc_N"/>
    <property type="match status" value="1"/>
</dbReference>
<dbReference type="InterPro" id="IPR013154">
    <property type="entry name" value="ADH-like_N"/>
</dbReference>
<dbReference type="InterPro" id="IPR020843">
    <property type="entry name" value="ER"/>
</dbReference>
<reference evidence="3 4" key="1">
    <citation type="submission" date="2024-10" db="EMBL/GenBank/DDBJ databases">
        <title>The Natural Products Discovery Center: Release of the First 8490 Sequenced Strains for Exploring Actinobacteria Biosynthetic Diversity.</title>
        <authorList>
            <person name="Kalkreuter E."/>
            <person name="Kautsar S.A."/>
            <person name="Yang D."/>
            <person name="Bader C.D."/>
            <person name="Teijaro C.N."/>
            <person name="Fluegel L."/>
            <person name="Davis C.M."/>
            <person name="Simpson J.R."/>
            <person name="Lauterbach L."/>
            <person name="Steele A.D."/>
            <person name="Gui C."/>
            <person name="Meng S."/>
            <person name="Li G."/>
            <person name="Viehrig K."/>
            <person name="Ye F."/>
            <person name="Su P."/>
            <person name="Kiefer A.F."/>
            <person name="Nichols A."/>
            <person name="Cepeda A.J."/>
            <person name="Yan W."/>
            <person name="Fan B."/>
            <person name="Jiang Y."/>
            <person name="Adhikari A."/>
            <person name="Zheng C.-J."/>
            <person name="Schuster L."/>
            <person name="Cowan T.M."/>
            <person name="Smanski M.J."/>
            <person name="Chevrette M.G."/>
            <person name="De Carvalho L.P.S."/>
            <person name="Shen B."/>
        </authorList>
    </citation>
    <scope>NUCLEOTIDE SEQUENCE [LARGE SCALE GENOMIC DNA]</scope>
    <source>
        <strain evidence="3 4">NPDC049503</strain>
    </source>
</reference>
<keyword evidence="4" id="KW-1185">Reference proteome</keyword>
<dbReference type="Gene3D" id="3.90.180.10">
    <property type="entry name" value="Medium-chain alcohol dehydrogenases, catalytic domain"/>
    <property type="match status" value="1"/>
</dbReference>
<gene>
    <name evidence="3" type="ORF">ACIBP5_23815</name>
</gene>
<dbReference type="SUPFAM" id="SSF51735">
    <property type="entry name" value="NAD(P)-binding Rossmann-fold domains"/>
    <property type="match status" value="1"/>
</dbReference>
<evidence type="ECO:0000259" key="2">
    <source>
        <dbReference type="SMART" id="SM00829"/>
    </source>
</evidence>
<dbReference type="Gene3D" id="3.40.50.720">
    <property type="entry name" value="NAD(P)-binding Rossmann-like Domain"/>
    <property type="match status" value="1"/>
</dbReference>
<evidence type="ECO:0000256" key="1">
    <source>
        <dbReference type="ARBA" id="ARBA00022857"/>
    </source>
</evidence>
<dbReference type="Proteomes" id="UP001612928">
    <property type="component" value="Unassembled WGS sequence"/>
</dbReference>
<protein>
    <submittedName>
        <fullName evidence="3">Zinc-binding dehydrogenase</fullName>
    </submittedName>
</protein>
<dbReference type="InterPro" id="IPR051603">
    <property type="entry name" value="Zinc-ADH_QOR/CCCR"/>
</dbReference>
<dbReference type="InterPro" id="IPR013149">
    <property type="entry name" value="ADH-like_C"/>
</dbReference>
<keyword evidence="1" id="KW-0521">NADP</keyword>
<organism evidence="3 4">
    <name type="scientific">Nonomuraea indica</name>
    <dbReference type="NCBI Taxonomy" id="1581193"/>
    <lineage>
        <taxon>Bacteria</taxon>
        <taxon>Bacillati</taxon>
        <taxon>Actinomycetota</taxon>
        <taxon>Actinomycetes</taxon>
        <taxon>Streptosporangiales</taxon>
        <taxon>Streptosporangiaceae</taxon>
        <taxon>Nonomuraea</taxon>
    </lineage>
</organism>
<dbReference type="InterPro" id="IPR036291">
    <property type="entry name" value="NAD(P)-bd_dom_sf"/>
</dbReference>
<dbReference type="InterPro" id="IPR011032">
    <property type="entry name" value="GroES-like_sf"/>
</dbReference>
<comment type="caution">
    <text evidence="3">The sequence shown here is derived from an EMBL/GenBank/DDBJ whole genome shotgun (WGS) entry which is preliminary data.</text>
</comment>
<dbReference type="SMART" id="SM00829">
    <property type="entry name" value="PKS_ER"/>
    <property type="match status" value="1"/>
</dbReference>
<proteinExistence type="predicted"/>
<sequence length="328" mass="33694">MRAIRQYAFGGPGELVHEGDVAAPRPEAGQVRIAVAAAGVTRLDLAVRAGAGRWLPELPTIPGREVAGVVESLGDGVEPRWLGRRVATCLGLAAGGYAELAVREVAAVHELADDVSDHAAVTAIGTGRAAVGVLDVARLTPEDVVLVLGSAGGVGSLLVQAAVRMGATVAAVAGGPARAAVTRRLGAAVTVDHTRPGWAERVREGLDGREVSVALDGVGGGLGRAALDLLGHGGRLVMYGWLSGHPVEVTPRELYERGLSLCAAPGPRMPGRPGGVRRLEERALAMVRDMVRGGGLTPLVQRFALSDAADAHAAMERRDTTGKVILVP</sequence>
<dbReference type="RefSeq" id="WP_101790709.1">
    <property type="nucleotide sequence ID" value="NZ_JBITMB010000005.1"/>
</dbReference>
<feature type="domain" description="Enoyl reductase (ER)" evidence="2">
    <location>
        <begin position="10"/>
        <end position="326"/>
    </location>
</feature>
<dbReference type="SUPFAM" id="SSF50129">
    <property type="entry name" value="GroES-like"/>
    <property type="match status" value="1"/>
</dbReference>
<dbReference type="EMBL" id="JBITMB010000005">
    <property type="protein sequence ID" value="MFI7443008.1"/>
    <property type="molecule type" value="Genomic_DNA"/>
</dbReference>
<dbReference type="PANTHER" id="PTHR44154:SF1">
    <property type="entry name" value="QUINONE OXIDOREDUCTASE"/>
    <property type="match status" value="1"/>
</dbReference>
<name>A0ABW8A9F9_9ACTN</name>
<dbReference type="PANTHER" id="PTHR44154">
    <property type="entry name" value="QUINONE OXIDOREDUCTASE"/>
    <property type="match status" value="1"/>
</dbReference>